<dbReference type="InterPro" id="IPR000667">
    <property type="entry name" value="Peptidase_S13"/>
</dbReference>
<evidence type="ECO:0000256" key="1">
    <source>
        <dbReference type="ARBA" id="ARBA00006096"/>
    </source>
</evidence>
<sequence>MKTRRTVEWIVAGVLAAVLLSGGSLLAIAHRDVAEALGLTREGAPTTAPSTLFDLPDPTPTGVEAAGTGLISEVELPAQGALPSRDVLEAKLKSLDTSKLTGLGAISYEVIDASTGEVVASQSPNTPLIPASNTKTLTAVAVLNAFSGSETFATRVVQPTAGQVVLVGGGDPLLLSVPAAEGAYPQPPTTRQLATATAEALKAEGQSSVTLGFDSSYFAEPGWNETWPSNYRDQVTQLSALWVDEGKLAAGGRSRTPALDAAKIFAAQLAEQGITVVGEPVAATGDGPEVARVESLPLHVLVETAMNRSNNSFTEILGLQLAKHLGEPTTFAGSVTAIEQQLRALDLWDEGTVLHDASGLSRSNRITANMLAEAMRLLDTEPQLSVLLDGLPTAGVTGTLADRFTDDLSRPARGVARAKTGTLSMVSTLAGTTLTSDGRLVTFAFIINGPPDGWAAKVWTDQATGVVTACGC</sequence>
<dbReference type="RefSeq" id="WP_175558287.1">
    <property type="nucleotide sequence ID" value="NZ_FQZG01000030.1"/>
</dbReference>
<dbReference type="GO" id="GO:0000270">
    <property type="term" value="P:peptidoglycan metabolic process"/>
    <property type="evidence" value="ECO:0007669"/>
    <property type="project" value="TreeGrafter"/>
</dbReference>
<reference evidence="3 4" key="1">
    <citation type="submission" date="2016-11" db="EMBL/GenBank/DDBJ databases">
        <authorList>
            <person name="Jaros S."/>
            <person name="Januszkiewicz K."/>
            <person name="Wedrychowicz H."/>
        </authorList>
    </citation>
    <scope>NUCLEOTIDE SEQUENCE [LARGE SCALE GENOMIC DNA]</scope>
    <source>
        <strain evidence="3 4">DSM 12906</strain>
    </source>
</reference>
<proteinExistence type="inferred from homology"/>
<dbReference type="Gene3D" id="3.50.80.20">
    <property type="entry name" value="D-Ala-D-Ala carboxypeptidase C, peptidase S13"/>
    <property type="match status" value="1"/>
</dbReference>
<dbReference type="NCBIfam" id="TIGR00666">
    <property type="entry name" value="PBP4"/>
    <property type="match status" value="1"/>
</dbReference>
<protein>
    <submittedName>
        <fullName evidence="3">D-alanyl-D-alanine carboxypeptidase / D-alanyl-D-alanine-endopeptidase (Penicillin-binding protein 4)</fullName>
    </submittedName>
</protein>
<dbReference type="PANTHER" id="PTHR30023:SF0">
    <property type="entry name" value="PENICILLIN-SENSITIVE CARBOXYPEPTIDASE A"/>
    <property type="match status" value="1"/>
</dbReference>
<keyword evidence="4" id="KW-1185">Reference proteome</keyword>
<dbReference type="PRINTS" id="PR00922">
    <property type="entry name" value="DADACBPTASE3"/>
</dbReference>
<accession>A0A1M6H4M6</accession>
<dbReference type="GO" id="GO:0006508">
    <property type="term" value="P:proteolysis"/>
    <property type="evidence" value="ECO:0007669"/>
    <property type="project" value="InterPro"/>
</dbReference>
<dbReference type="PANTHER" id="PTHR30023">
    <property type="entry name" value="D-ALANYL-D-ALANINE CARBOXYPEPTIDASE"/>
    <property type="match status" value="1"/>
</dbReference>
<dbReference type="Pfam" id="PF02113">
    <property type="entry name" value="Peptidase_S13"/>
    <property type="match status" value="2"/>
</dbReference>
<keyword evidence="2" id="KW-0378">Hydrolase</keyword>
<gene>
    <name evidence="3" type="ORF">SAMN02745244_01876</name>
</gene>
<dbReference type="Proteomes" id="UP000184512">
    <property type="component" value="Unassembled WGS sequence"/>
</dbReference>
<dbReference type="GO" id="GO:0004185">
    <property type="term" value="F:serine-type carboxypeptidase activity"/>
    <property type="evidence" value="ECO:0007669"/>
    <property type="project" value="InterPro"/>
</dbReference>
<comment type="similarity">
    <text evidence="1">Belongs to the peptidase S13 family.</text>
</comment>
<name>A0A1M6H4M6_9ACTN</name>
<dbReference type="Gene3D" id="3.40.710.10">
    <property type="entry name" value="DD-peptidase/beta-lactamase superfamily"/>
    <property type="match status" value="1"/>
</dbReference>
<dbReference type="AlphaFoldDB" id="A0A1M6H4M6"/>
<evidence type="ECO:0000256" key="2">
    <source>
        <dbReference type="ARBA" id="ARBA00022801"/>
    </source>
</evidence>
<dbReference type="STRING" id="1123357.SAMN02745244_01876"/>
<dbReference type="SUPFAM" id="SSF56601">
    <property type="entry name" value="beta-lactamase/transpeptidase-like"/>
    <property type="match status" value="1"/>
</dbReference>
<dbReference type="InterPro" id="IPR012338">
    <property type="entry name" value="Beta-lactam/transpept-like"/>
</dbReference>
<keyword evidence="3" id="KW-0645">Protease</keyword>
<organism evidence="3 4">
    <name type="scientific">Tessaracoccus bendigoensis DSM 12906</name>
    <dbReference type="NCBI Taxonomy" id="1123357"/>
    <lineage>
        <taxon>Bacteria</taxon>
        <taxon>Bacillati</taxon>
        <taxon>Actinomycetota</taxon>
        <taxon>Actinomycetes</taxon>
        <taxon>Propionibacteriales</taxon>
        <taxon>Propionibacteriaceae</taxon>
        <taxon>Tessaracoccus</taxon>
    </lineage>
</organism>
<dbReference type="EMBL" id="FQZG01000030">
    <property type="protein sequence ID" value="SHJ17144.1"/>
    <property type="molecule type" value="Genomic_DNA"/>
</dbReference>
<evidence type="ECO:0000313" key="3">
    <source>
        <dbReference type="EMBL" id="SHJ17144.1"/>
    </source>
</evidence>
<keyword evidence="3" id="KW-0121">Carboxypeptidase</keyword>
<evidence type="ECO:0000313" key="4">
    <source>
        <dbReference type="Proteomes" id="UP000184512"/>
    </source>
</evidence>